<dbReference type="EMBL" id="KN822056">
    <property type="protein sequence ID" value="KIM61085.1"/>
    <property type="molecule type" value="Genomic_DNA"/>
</dbReference>
<keyword evidence="3" id="KW-1185">Reference proteome</keyword>
<accession>A0A0C3DK77</accession>
<dbReference type="Proteomes" id="UP000053989">
    <property type="component" value="Unassembled WGS sequence"/>
</dbReference>
<gene>
    <name evidence="2" type="ORF">SCLCIDRAFT_123097</name>
    <name evidence="1" type="ORF">SCLCIDRAFT_142842</name>
</gene>
<dbReference type="AlphaFoldDB" id="A0A0C3DK77"/>
<reference evidence="2 3" key="1">
    <citation type="submission" date="2014-04" db="EMBL/GenBank/DDBJ databases">
        <authorList>
            <consortium name="DOE Joint Genome Institute"/>
            <person name="Kuo A."/>
            <person name="Kohler A."/>
            <person name="Nagy L.G."/>
            <person name="Floudas D."/>
            <person name="Copeland A."/>
            <person name="Barry K.W."/>
            <person name="Cichocki N."/>
            <person name="Veneault-Fourrey C."/>
            <person name="LaButti K."/>
            <person name="Lindquist E.A."/>
            <person name="Lipzen A."/>
            <person name="Lundell T."/>
            <person name="Morin E."/>
            <person name="Murat C."/>
            <person name="Sun H."/>
            <person name="Tunlid A."/>
            <person name="Henrissat B."/>
            <person name="Grigoriev I.V."/>
            <person name="Hibbett D.S."/>
            <person name="Martin F."/>
            <person name="Nordberg H.P."/>
            <person name="Cantor M.N."/>
            <person name="Hua S.X."/>
        </authorList>
    </citation>
    <scope>NUCLEOTIDE SEQUENCE [LARGE SCALE GENOMIC DNA]</scope>
    <source>
        <strain evidence="2 3">Foug A</strain>
    </source>
</reference>
<proteinExistence type="predicted"/>
<dbReference type="HOGENOM" id="CLU_138300_0_0_1"/>
<dbReference type="OrthoDB" id="2800503at2759"/>
<organism evidence="2 3">
    <name type="scientific">Scleroderma citrinum Foug A</name>
    <dbReference type="NCBI Taxonomy" id="1036808"/>
    <lineage>
        <taxon>Eukaryota</taxon>
        <taxon>Fungi</taxon>
        <taxon>Dikarya</taxon>
        <taxon>Basidiomycota</taxon>
        <taxon>Agaricomycotina</taxon>
        <taxon>Agaricomycetes</taxon>
        <taxon>Agaricomycetidae</taxon>
        <taxon>Boletales</taxon>
        <taxon>Sclerodermatineae</taxon>
        <taxon>Sclerodermataceae</taxon>
        <taxon>Scleroderma</taxon>
    </lineage>
</organism>
<reference evidence="2" key="3">
    <citation type="submission" date="2015-02" db="EMBL/GenBank/DDBJ databases">
        <title>Evolutionary Origins and Diversification of the Mycorrhizal Mutualists.</title>
        <authorList>
            <consortium name="DOE Joint Genome Institute"/>
            <consortium name="Mycorrhizal Genomics Consortium"/>
            <person name="Kohler A."/>
            <person name="Kuo A."/>
            <person name="Nagy L.G."/>
            <person name="Floudas D."/>
            <person name="Copeland A."/>
            <person name="Barry K.W."/>
            <person name="Cichocki N."/>
            <person name="Veneault-Fourrey C."/>
            <person name="LaButti K."/>
            <person name="Lindquist E.A."/>
            <person name="Lipzen A."/>
            <person name="Lundell T."/>
            <person name="Morin E."/>
            <person name="Murat C."/>
            <person name="Riley R."/>
            <person name="Ohm R."/>
            <person name="Sun H."/>
            <person name="Tunlid A."/>
            <person name="Henrissat B."/>
            <person name="Grigoriev I.V."/>
            <person name="Hibbett D.S."/>
            <person name="Martin F."/>
        </authorList>
    </citation>
    <scope>NUCLEOTIDE SEQUENCE</scope>
    <source>
        <strain evidence="2">Foug A</strain>
    </source>
</reference>
<evidence type="ECO:0000313" key="2">
    <source>
        <dbReference type="EMBL" id="KIM61085.1"/>
    </source>
</evidence>
<evidence type="ECO:0000313" key="1">
    <source>
        <dbReference type="EMBL" id="KIM51650.1"/>
    </source>
</evidence>
<reference evidence="3" key="2">
    <citation type="submission" date="2015-01" db="EMBL/GenBank/DDBJ databases">
        <title>Evolutionary Origins and Diversification of the Mycorrhizal Mutualists.</title>
        <authorList>
            <consortium name="DOE Joint Genome Institute"/>
            <consortium name="Mycorrhizal Genomics Consortium"/>
            <person name="Kohler A."/>
            <person name="Kuo A."/>
            <person name="Nagy L.G."/>
            <person name="Floudas D."/>
            <person name="Copeland A."/>
            <person name="Barry K.W."/>
            <person name="Cichocki N."/>
            <person name="Veneault-Fourrey C."/>
            <person name="LaButti K."/>
            <person name="Lindquist E.A."/>
            <person name="Lipzen A."/>
            <person name="Lundell T."/>
            <person name="Morin E."/>
            <person name="Murat C."/>
            <person name="Riley R."/>
            <person name="Ohm R."/>
            <person name="Sun H."/>
            <person name="Tunlid A."/>
            <person name="Henrissat B."/>
            <person name="Grigoriev I.V."/>
            <person name="Hibbett D.S."/>
            <person name="Martin F."/>
        </authorList>
    </citation>
    <scope>NUCLEOTIDE SEQUENCE [LARGE SCALE GENOMIC DNA]</scope>
    <source>
        <strain evidence="1 3">Foug A</strain>
    </source>
</reference>
<sequence>MVRISPPLDDPSASLKDLDEEVLVQKANSALELTRTNNPTIPEEAQFISAKKINHGQVLYKVDSPETADWLRSSAGAKAFIANFGPNVSLATKPFPVLVEYVPLRFNTDNPSTLRDMESKNDLPTGAIKSTRWIKPIERRSPQQRRAHLTLEILKPGDANQTI</sequence>
<feature type="non-terminal residue" evidence="2">
    <location>
        <position position="163"/>
    </location>
</feature>
<dbReference type="EMBL" id="KN822247">
    <property type="protein sequence ID" value="KIM51650.1"/>
    <property type="molecule type" value="Genomic_DNA"/>
</dbReference>
<evidence type="ECO:0000313" key="3">
    <source>
        <dbReference type="Proteomes" id="UP000053989"/>
    </source>
</evidence>
<protein>
    <submittedName>
        <fullName evidence="2">Uncharacterized protein</fullName>
    </submittedName>
</protein>
<name>A0A0C3DK77_9AGAM</name>